<reference evidence="3" key="1">
    <citation type="submission" date="2023-06" db="EMBL/GenBank/DDBJ databases">
        <title>Genome-scale phylogeny and comparative genomics of the fungal order Sordariales.</title>
        <authorList>
            <consortium name="Lawrence Berkeley National Laboratory"/>
            <person name="Hensen N."/>
            <person name="Bonometti L."/>
            <person name="Westerberg I."/>
            <person name="Brannstrom I.O."/>
            <person name="Guillou S."/>
            <person name="Cros-Aarteil S."/>
            <person name="Calhoun S."/>
            <person name="Haridas S."/>
            <person name="Kuo A."/>
            <person name="Mondo S."/>
            <person name="Pangilinan J."/>
            <person name="Riley R."/>
            <person name="Labutti K."/>
            <person name="Andreopoulos B."/>
            <person name="Lipzen A."/>
            <person name="Chen C."/>
            <person name="Yanf M."/>
            <person name="Daum C."/>
            <person name="Ng V."/>
            <person name="Clum A."/>
            <person name="Steindorff A."/>
            <person name="Ohm R."/>
            <person name="Martin F."/>
            <person name="Silar P."/>
            <person name="Natvig D."/>
            <person name="Lalanne C."/>
            <person name="Gautier V."/>
            <person name="Ament-Velasquez S.L."/>
            <person name="Kruys A."/>
            <person name="Hutchinson M.I."/>
            <person name="Powell A.J."/>
            <person name="Barry K."/>
            <person name="Miller A.N."/>
            <person name="Grigoriev I.V."/>
            <person name="Debuchy R."/>
            <person name="Gladieux P."/>
            <person name="Thoren M.H."/>
            <person name="Johannesson H."/>
        </authorList>
    </citation>
    <scope>NUCLEOTIDE SEQUENCE</scope>
    <source>
        <strain evidence="3">SMH2532-1</strain>
    </source>
</reference>
<name>A0AA39YGA2_9PEZI</name>
<dbReference type="AlphaFoldDB" id="A0AA39YGA2"/>
<protein>
    <recommendedName>
        <fullName evidence="5">Secreted protein</fullName>
    </recommendedName>
</protein>
<evidence type="ECO:0000313" key="3">
    <source>
        <dbReference type="EMBL" id="KAK0652093.1"/>
    </source>
</evidence>
<accession>A0AA39YGA2</accession>
<dbReference type="EMBL" id="JAULSV010000002">
    <property type="protein sequence ID" value="KAK0652093.1"/>
    <property type="molecule type" value="Genomic_DNA"/>
</dbReference>
<comment type="caution">
    <text evidence="3">The sequence shown here is derived from an EMBL/GenBank/DDBJ whole genome shotgun (WGS) entry which is preliminary data.</text>
</comment>
<dbReference type="Proteomes" id="UP001174936">
    <property type="component" value="Unassembled WGS sequence"/>
</dbReference>
<organism evidence="3 4">
    <name type="scientific">Cercophora newfieldiana</name>
    <dbReference type="NCBI Taxonomy" id="92897"/>
    <lineage>
        <taxon>Eukaryota</taxon>
        <taxon>Fungi</taxon>
        <taxon>Dikarya</taxon>
        <taxon>Ascomycota</taxon>
        <taxon>Pezizomycotina</taxon>
        <taxon>Sordariomycetes</taxon>
        <taxon>Sordariomycetidae</taxon>
        <taxon>Sordariales</taxon>
        <taxon>Lasiosphaeriaceae</taxon>
        <taxon>Cercophora</taxon>
    </lineage>
</organism>
<evidence type="ECO:0000313" key="4">
    <source>
        <dbReference type="Proteomes" id="UP001174936"/>
    </source>
</evidence>
<gene>
    <name evidence="3" type="ORF">B0T16DRAFT_94703</name>
</gene>
<proteinExistence type="predicted"/>
<sequence length="95" mass="10653">MRRMATGCLVVLSWAGGSLPQTPISSSHLYNWRKPFTLFTFICSLTWNFAATQLPRRSSHLNLTMIVRESPSTFNFGRGAYDTTGVPKPPPPKPR</sequence>
<feature type="region of interest" description="Disordered" evidence="1">
    <location>
        <begin position="76"/>
        <end position="95"/>
    </location>
</feature>
<keyword evidence="2" id="KW-0732">Signal</keyword>
<evidence type="ECO:0000256" key="1">
    <source>
        <dbReference type="SAM" id="MobiDB-lite"/>
    </source>
</evidence>
<evidence type="ECO:0008006" key="5">
    <source>
        <dbReference type="Google" id="ProtNLM"/>
    </source>
</evidence>
<evidence type="ECO:0000256" key="2">
    <source>
        <dbReference type="SAM" id="SignalP"/>
    </source>
</evidence>
<feature type="chain" id="PRO_5041242386" description="Secreted protein" evidence="2">
    <location>
        <begin position="21"/>
        <end position="95"/>
    </location>
</feature>
<keyword evidence="4" id="KW-1185">Reference proteome</keyword>
<feature type="signal peptide" evidence="2">
    <location>
        <begin position="1"/>
        <end position="20"/>
    </location>
</feature>